<dbReference type="EMBL" id="SODL02000002">
    <property type="protein sequence ID" value="MCP2367241.1"/>
    <property type="molecule type" value="Genomic_DNA"/>
</dbReference>
<evidence type="ECO:0000313" key="4">
    <source>
        <dbReference type="EMBL" id="SDT36574.1"/>
    </source>
</evidence>
<dbReference type="Proteomes" id="UP000893823">
    <property type="component" value="Unassembled WGS sequence"/>
</dbReference>
<dbReference type="Proteomes" id="UP000199482">
    <property type="component" value="Chromosome I"/>
</dbReference>
<reference evidence="5" key="2">
    <citation type="submission" date="2016-10" db="EMBL/GenBank/DDBJ databases">
        <authorList>
            <person name="Varghese N."/>
            <person name="Submissions S."/>
        </authorList>
    </citation>
    <scope>NUCLEOTIDE SEQUENCE [LARGE SCALE GENOMIC DNA]</scope>
    <source>
        <strain evidence="5">CPCC 202695</strain>
    </source>
</reference>
<dbReference type="PANTHER" id="PTHR12526">
    <property type="entry name" value="GLYCOSYLTRANSFERASE"/>
    <property type="match status" value="1"/>
</dbReference>
<organism evidence="4 5">
    <name type="scientific">Agromyces flavus</name>
    <dbReference type="NCBI Taxonomy" id="589382"/>
    <lineage>
        <taxon>Bacteria</taxon>
        <taxon>Bacillati</taxon>
        <taxon>Actinomycetota</taxon>
        <taxon>Actinomycetes</taxon>
        <taxon>Micrococcales</taxon>
        <taxon>Microbacteriaceae</taxon>
        <taxon>Agromyces</taxon>
    </lineage>
</organism>
<proteinExistence type="predicted"/>
<dbReference type="RefSeq" id="WP_092674857.1">
    <property type="nucleotide sequence ID" value="NZ_BMDN01000002.1"/>
</dbReference>
<dbReference type="EC" id="2.4.1.52" evidence="3"/>
<dbReference type="InterPro" id="IPR001296">
    <property type="entry name" value="Glyco_trans_1"/>
</dbReference>
<keyword evidence="1 4" id="KW-0808">Transferase</keyword>
<feature type="domain" description="Glycosyl transferase family 1" evidence="2">
    <location>
        <begin position="296"/>
        <end position="450"/>
    </location>
</feature>
<dbReference type="Pfam" id="PF00534">
    <property type="entry name" value="Glycos_transf_1"/>
    <property type="match status" value="1"/>
</dbReference>
<evidence type="ECO:0000256" key="1">
    <source>
        <dbReference type="ARBA" id="ARBA00022679"/>
    </source>
</evidence>
<gene>
    <name evidence="3" type="ORF">BCL57_001395</name>
    <name evidence="4" type="ORF">SAMN04489721_3320</name>
</gene>
<keyword evidence="3" id="KW-0328">Glycosyltransferase</keyword>
<evidence type="ECO:0000313" key="5">
    <source>
        <dbReference type="Proteomes" id="UP000199482"/>
    </source>
</evidence>
<reference evidence="4" key="1">
    <citation type="submission" date="2016-10" db="EMBL/GenBank/DDBJ databases">
        <authorList>
            <person name="de Groot N.N."/>
        </authorList>
    </citation>
    <scope>NUCLEOTIDE SEQUENCE [LARGE SCALE GENOMIC DNA]</scope>
    <source>
        <strain evidence="4">CPCC 202695</strain>
    </source>
</reference>
<dbReference type="Gene3D" id="3.40.50.2000">
    <property type="entry name" value="Glycogen Phosphorylase B"/>
    <property type="match status" value="3"/>
</dbReference>
<evidence type="ECO:0000313" key="6">
    <source>
        <dbReference type="Proteomes" id="UP000893823"/>
    </source>
</evidence>
<evidence type="ECO:0000313" key="3">
    <source>
        <dbReference type="EMBL" id="MCP2367241.1"/>
    </source>
</evidence>
<dbReference type="GO" id="GO:0047265">
    <property type="term" value="F:poly(glycerol-phosphate) alpha-glucosyltransferase activity"/>
    <property type="evidence" value="ECO:0007669"/>
    <property type="project" value="UniProtKB-EC"/>
</dbReference>
<dbReference type="EMBL" id="LT629755">
    <property type="protein sequence ID" value="SDT36574.1"/>
    <property type="molecule type" value="Genomic_DNA"/>
</dbReference>
<protein>
    <submittedName>
        <fullName evidence="4">Poly(Glycerol-phosphate) alpha-glucosyltransferase</fullName>
        <ecNumber evidence="3">2.4.1.52</ecNumber>
    </submittedName>
</protein>
<reference evidence="3" key="3">
    <citation type="submission" date="2022-06" db="EMBL/GenBank/DDBJ databases">
        <title>Genomic Encyclopedia of Type Strains, Phase III (KMG-III): the genomes of soil and plant-associated and newly described type strains.</title>
        <authorList>
            <person name="Whitman W."/>
        </authorList>
    </citation>
    <scope>NUCLEOTIDE SEQUENCE</scope>
    <source>
        <strain evidence="3">CPCC 202695</strain>
    </source>
</reference>
<dbReference type="AlphaFoldDB" id="A0A1H1ZSA2"/>
<keyword evidence="6" id="KW-1185">Reference proteome</keyword>
<sequence length="597" mass="64201">MSGPGLLPPGRQLAITWSIPDGFGGMTAALLRRSAAFARLAGVEVDVLTFDGRPDYAAVRARLAERGQPAPGVRVRNLYERLRTEPVAPGEIAIEPDVAGLDDADGSAERETAPDGAARVELSTPDGRVRVAHLRADGSLAVLDERGRSERPRRLLTAFDADGRPVRQWRSVRACYADWIAEVAGDGDAFAIVDSKTAAPFMAHVRLPRLVTLHVVHNAHLAAPGGPIGHLRETRAEVLSNPERFDAVVFLTERQRADAATLLGAPENFAVVPNTAALPDARVTDPVADDATRDPASAVVVAGLTARKRIDDAIRAVALARDRGPQVRLRIVGDGPLADELHEVARDEGIAEAVEFAGHRPDGAEAFAEASVALLTSISEGAPLVLLEAMGRGCIPIAYDIEYGPADVIEHGRNGFLVPAGQVWALAGTIARVARMTSEERGALREAARATAARFDEASIVARWGEVERAAAERHRRDSAREVLAAEFERVRLRRPRRRLGIRLRLRGVPNGARVTVDLRTQRTDAVLRRSARVSSGRVGFRLSDAETDLLAAGGPIHLTVLVETDRAHAALDAGDIRPDTRTLVQRVAGRLRPHRA</sequence>
<dbReference type="STRING" id="589382.SAMN04489721_3320"/>
<dbReference type="SUPFAM" id="SSF53756">
    <property type="entry name" value="UDP-Glycosyltransferase/glycogen phosphorylase"/>
    <property type="match status" value="1"/>
</dbReference>
<accession>A0A1H1ZSA2</accession>
<name>A0A1H1ZSA2_9MICO</name>
<dbReference type="PANTHER" id="PTHR12526:SF636">
    <property type="entry name" value="BLL3647 PROTEIN"/>
    <property type="match status" value="1"/>
</dbReference>
<evidence type="ECO:0000259" key="2">
    <source>
        <dbReference type="Pfam" id="PF00534"/>
    </source>
</evidence>